<reference evidence="1" key="1">
    <citation type="journal article" date="2020" name="Stud. Mycol.">
        <title>101 Dothideomycetes genomes: a test case for predicting lifestyles and emergence of pathogens.</title>
        <authorList>
            <person name="Haridas S."/>
            <person name="Albert R."/>
            <person name="Binder M."/>
            <person name="Bloem J."/>
            <person name="Labutti K."/>
            <person name="Salamov A."/>
            <person name="Andreopoulos B."/>
            <person name="Baker S."/>
            <person name="Barry K."/>
            <person name="Bills G."/>
            <person name="Bluhm B."/>
            <person name="Cannon C."/>
            <person name="Castanera R."/>
            <person name="Culley D."/>
            <person name="Daum C."/>
            <person name="Ezra D."/>
            <person name="Gonzalez J."/>
            <person name="Henrissat B."/>
            <person name="Kuo A."/>
            <person name="Liang C."/>
            <person name="Lipzen A."/>
            <person name="Lutzoni F."/>
            <person name="Magnuson J."/>
            <person name="Mondo S."/>
            <person name="Nolan M."/>
            <person name="Ohm R."/>
            <person name="Pangilinan J."/>
            <person name="Park H.-J."/>
            <person name="Ramirez L."/>
            <person name="Alfaro M."/>
            <person name="Sun H."/>
            <person name="Tritt A."/>
            <person name="Yoshinaga Y."/>
            <person name="Zwiers L.-H."/>
            <person name="Turgeon B."/>
            <person name="Goodwin S."/>
            <person name="Spatafora J."/>
            <person name="Crous P."/>
            <person name="Grigoriev I."/>
        </authorList>
    </citation>
    <scope>NUCLEOTIDE SEQUENCE</scope>
    <source>
        <strain evidence="1">CBS 269.34</strain>
    </source>
</reference>
<protein>
    <submittedName>
        <fullName evidence="1">Uncharacterized protein</fullName>
    </submittedName>
</protein>
<dbReference type="AlphaFoldDB" id="A0A6A6RBU1"/>
<dbReference type="CDD" id="cd23703">
    <property type="entry name" value="mS26_PET12"/>
    <property type="match status" value="1"/>
</dbReference>
<dbReference type="Proteomes" id="UP000799750">
    <property type="component" value="Unassembled WGS sequence"/>
</dbReference>
<evidence type="ECO:0000313" key="1">
    <source>
        <dbReference type="EMBL" id="KAF2501180.1"/>
    </source>
</evidence>
<evidence type="ECO:0000313" key="2">
    <source>
        <dbReference type="Proteomes" id="UP000799750"/>
    </source>
</evidence>
<dbReference type="Pfam" id="PF26163">
    <property type="entry name" value="mS26"/>
    <property type="match status" value="1"/>
</dbReference>
<accession>A0A6A6RBU1</accession>
<gene>
    <name evidence="1" type="ORF">BU16DRAFT_450180</name>
</gene>
<dbReference type="EMBL" id="MU004182">
    <property type="protein sequence ID" value="KAF2501180.1"/>
    <property type="molecule type" value="Genomic_DNA"/>
</dbReference>
<name>A0A6A6RBU1_9PEZI</name>
<sequence>MPPSTARGLLSRSSTCQLNAHSSVARRSFTSAPAVLALGPQSPNYVEVPKPVQPTFPLKPRLKGVLPVPRNIFRTRGDKKKASDEFLNAATKEPSTIREHKGKDVAYQDYKLRLAETRRRNLKQSVKELHEREVESHRQMDAISTRKQEEHLALVNQPERDDERLTNPSVSKDIMDYMSGKLDARPPLKWIEQDIEIRRTRFQKMQQKKEAARLDALHTLYMQARDFITTEKQLDEAIDKVFGTPENPVTFGLTFRDSSPWASEAPPTVRDMLNRQGLLDDVQAGQKGKGTYDVMNDRLKKIAEDLTGGKI</sequence>
<organism evidence="1 2">
    <name type="scientific">Lophium mytilinum</name>
    <dbReference type="NCBI Taxonomy" id="390894"/>
    <lineage>
        <taxon>Eukaryota</taxon>
        <taxon>Fungi</taxon>
        <taxon>Dikarya</taxon>
        <taxon>Ascomycota</taxon>
        <taxon>Pezizomycotina</taxon>
        <taxon>Dothideomycetes</taxon>
        <taxon>Pleosporomycetidae</taxon>
        <taxon>Mytilinidiales</taxon>
        <taxon>Mytilinidiaceae</taxon>
        <taxon>Lophium</taxon>
    </lineage>
</organism>
<dbReference type="OrthoDB" id="5223508at2759"/>
<keyword evidence="2" id="KW-1185">Reference proteome</keyword>
<dbReference type="InterPro" id="IPR058940">
    <property type="entry name" value="mS26_fungi"/>
</dbReference>
<proteinExistence type="predicted"/>